<organism evidence="1 2">
    <name type="scientific">Ziziphus jujuba</name>
    <name type="common">Chinese jujube</name>
    <name type="synonym">Ziziphus sativa</name>
    <dbReference type="NCBI Taxonomy" id="326968"/>
    <lineage>
        <taxon>Eukaryota</taxon>
        <taxon>Viridiplantae</taxon>
        <taxon>Streptophyta</taxon>
        <taxon>Embryophyta</taxon>
        <taxon>Tracheophyta</taxon>
        <taxon>Spermatophyta</taxon>
        <taxon>Magnoliopsida</taxon>
        <taxon>eudicotyledons</taxon>
        <taxon>Gunneridae</taxon>
        <taxon>Pentapetalae</taxon>
        <taxon>rosids</taxon>
        <taxon>fabids</taxon>
        <taxon>Rosales</taxon>
        <taxon>Rhamnaceae</taxon>
        <taxon>Paliureae</taxon>
        <taxon>Ziziphus</taxon>
    </lineage>
</organism>
<dbReference type="InParanoid" id="A0A6P6FRC7"/>
<keyword evidence="2" id="KW-0648">Protein biosynthesis</keyword>
<dbReference type="KEGG" id="zju:112489683"/>
<protein>
    <submittedName>
        <fullName evidence="2">Elongation factor 1-alpha</fullName>
    </submittedName>
</protein>
<dbReference type="Gene3D" id="3.40.50.300">
    <property type="entry name" value="P-loop containing nucleotide triphosphate hydrolases"/>
    <property type="match status" value="1"/>
</dbReference>
<dbReference type="AlphaFoldDB" id="A0A6P6FRC7"/>
<reference evidence="2" key="1">
    <citation type="submission" date="2025-08" db="UniProtKB">
        <authorList>
            <consortium name="RefSeq"/>
        </authorList>
    </citation>
    <scope>IDENTIFICATION</scope>
    <source>
        <tissue evidence="2">Seedling</tissue>
    </source>
</reference>
<dbReference type="Proteomes" id="UP001652623">
    <property type="component" value="Chromosome 3"/>
</dbReference>
<dbReference type="RefSeq" id="XP_024924338.1">
    <property type="nucleotide sequence ID" value="XM_025068570.1"/>
</dbReference>
<gene>
    <name evidence="2" type="primary">LOC112489683</name>
</gene>
<evidence type="ECO:0000313" key="1">
    <source>
        <dbReference type="Proteomes" id="UP001652623"/>
    </source>
</evidence>
<accession>A0A6P6FRC7</accession>
<evidence type="ECO:0000313" key="2">
    <source>
        <dbReference type="RefSeq" id="XP_024924338.1"/>
    </source>
</evidence>
<keyword evidence="1" id="KW-1185">Reference proteome</keyword>
<sequence>MNEIKFDYTRVLDNLKAVRERGITIDNATRELETDKYHSLSLMLMRIETLWRTGSWADCALLFFVYTLGVKQMIWVSTLEGVLTALVLRIWVQGLLSALAVG</sequence>
<keyword evidence="2" id="KW-0251">Elongation factor</keyword>
<name>A0A6P6FRC7_ZIZJJ</name>
<dbReference type="InterPro" id="IPR027417">
    <property type="entry name" value="P-loop_NTPase"/>
</dbReference>
<dbReference type="GeneID" id="112489683"/>
<proteinExistence type="predicted"/>